<feature type="region of interest" description="Disordered" evidence="1">
    <location>
        <begin position="113"/>
        <end position="132"/>
    </location>
</feature>
<reference evidence="2" key="1">
    <citation type="submission" date="2021-07" db="EMBL/GenBank/DDBJ databases">
        <authorList>
            <person name="Catto M.A."/>
            <person name="Jacobson A."/>
            <person name="Kennedy G."/>
            <person name="Labadie P."/>
            <person name="Hunt B.G."/>
            <person name="Srinivasan R."/>
        </authorList>
    </citation>
    <scope>NUCLEOTIDE SEQUENCE</scope>
    <source>
        <strain evidence="2">PL_HMW_Pooled</strain>
        <tissue evidence="2">Head</tissue>
    </source>
</reference>
<comment type="caution">
    <text evidence="2">The sequence shown here is derived from an EMBL/GenBank/DDBJ whole genome shotgun (WGS) entry which is preliminary data.</text>
</comment>
<dbReference type="Proteomes" id="UP001219518">
    <property type="component" value="Unassembled WGS sequence"/>
</dbReference>
<dbReference type="EMBL" id="JAHWGI010001267">
    <property type="protein sequence ID" value="KAK3926562.1"/>
    <property type="molecule type" value="Genomic_DNA"/>
</dbReference>
<evidence type="ECO:0000313" key="3">
    <source>
        <dbReference type="Proteomes" id="UP001219518"/>
    </source>
</evidence>
<dbReference type="AlphaFoldDB" id="A0AAE1HSE2"/>
<name>A0AAE1HSE2_9NEOP</name>
<feature type="compositionally biased region" description="Basic and acidic residues" evidence="1">
    <location>
        <begin position="113"/>
        <end position="124"/>
    </location>
</feature>
<organism evidence="2 3">
    <name type="scientific">Frankliniella fusca</name>
    <dbReference type="NCBI Taxonomy" id="407009"/>
    <lineage>
        <taxon>Eukaryota</taxon>
        <taxon>Metazoa</taxon>
        <taxon>Ecdysozoa</taxon>
        <taxon>Arthropoda</taxon>
        <taxon>Hexapoda</taxon>
        <taxon>Insecta</taxon>
        <taxon>Pterygota</taxon>
        <taxon>Neoptera</taxon>
        <taxon>Paraneoptera</taxon>
        <taxon>Thysanoptera</taxon>
        <taxon>Terebrantia</taxon>
        <taxon>Thripoidea</taxon>
        <taxon>Thripidae</taxon>
        <taxon>Frankliniella</taxon>
    </lineage>
</organism>
<evidence type="ECO:0000256" key="1">
    <source>
        <dbReference type="SAM" id="MobiDB-lite"/>
    </source>
</evidence>
<accession>A0AAE1HSE2</accession>
<evidence type="ECO:0000313" key="2">
    <source>
        <dbReference type="EMBL" id="KAK3926562.1"/>
    </source>
</evidence>
<keyword evidence="3" id="KW-1185">Reference proteome</keyword>
<dbReference type="PANTHER" id="PTHR10773">
    <property type="entry name" value="DNA-DIRECTED RNA POLYMERASES I, II, AND III SUBUNIT RPABC2"/>
    <property type="match status" value="1"/>
</dbReference>
<protein>
    <submittedName>
        <fullName evidence="2">Serine--pyruvate aminotransferase, mitochondrial</fullName>
    </submittedName>
</protein>
<reference evidence="2" key="2">
    <citation type="journal article" date="2023" name="BMC Genomics">
        <title>Pest status, molecular evolution, and epigenetic factors derived from the genome assembly of Frankliniella fusca, a thysanopteran phytovirus vector.</title>
        <authorList>
            <person name="Catto M.A."/>
            <person name="Labadie P.E."/>
            <person name="Jacobson A.L."/>
            <person name="Kennedy G.G."/>
            <person name="Srinivasan R."/>
            <person name="Hunt B.G."/>
        </authorList>
    </citation>
    <scope>NUCLEOTIDE SEQUENCE</scope>
    <source>
        <strain evidence="2">PL_HMW_Pooled</strain>
    </source>
</reference>
<dbReference type="GO" id="GO:0008483">
    <property type="term" value="F:transaminase activity"/>
    <property type="evidence" value="ECO:0007669"/>
    <property type="project" value="UniProtKB-KW"/>
</dbReference>
<keyword evidence="2" id="KW-0032">Aminotransferase</keyword>
<proteinExistence type="predicted"/>
<sequence>MGKIIKGRQMRPLKEKCRLQCATKLNEDRRAEIFEEYWGLNDFDKRVAYIANHVIVKEKKVARGSQVKNRTCTLQYELEQNNRRVIVCKPCFLATLDENDGFTSRALANKRESYSGVTRSDKRGKMPSAKKTPQPVIDKIHEHIASFPKYKSHYARSRTDKEYLGSDLSVSQMFKLYQERGYPKTSLSVYFREFQKTGLKFKPPPLDTCNKCDAFNQSLKQCKTNDEKEAVIKERDVHQKKAQDAYDAKKADKLQSKMDNTKQVITFDLEQVLPCPQLSSGETFYKRQLSIYNLTVYNCSTKIGTNYMWSEVVAGRGANEIASCITRYIKEEIAEPVTHLTMYSDSCSGQNKNSHIHAQIEKKKRKATVELHHPHDWYNFIRSVPYNNASLLVREMHQKHFRDFASLLQVKKDGPLVMRDKNTDGDLFRFAPVRWFQFRKECPTTVHYKTDLLPSDLPCLKLNFRRRGKIGNKSLAPKRCYNNQLPISLAKKNDLIALLPQINPVRPLGYTITATRIFFDYRRAIA</sequence>
<gene>
    <name evidence="2" type="ORF">KUF71_014898</name>
</gene>
<dbReference type="PANTHER" id="PTHR10773:SF19">
    <property type="match status" value="1"/>
</dbReference>
<keyword evidence="2" id="KW-0808">Transferase</keyword>